<dbReference type="GO" id="GO:0016020">
    <property type="term" value="C:membrane"/>
    <property type="evidence" value="ECO:0007669"/>
    <property type="project" value="GOC"/>
</dbReference>
<evidence type="ECO:0000256" key="9">
    <source>
        <dbReference type="ARBA" id="ARBA00022842"/>
    </source>
</evidence>
<keyword evidence="14 18" id="KW-0961">Cell wall biogenesis/degradation</keyword>
<feature type="active site" description="Proton acceptor" evidence="18">
    <location>
        <position position="362"/>
    </location>
</feature>
<evidence type="ECO:0000256" key="15">
    <source>
        <dbReference type="ARBA" id="ARBA00048247"/>
    </source>
</evidence>
<dbReference type="InterPro" id="IPR011004">
    <property type="entry name" value="Trimer_LpxA-like_sf"/>
</dbReference>
<dbReference type="KEGG" id="asip:AQUSIP_00630"/>
<feature type="binding site" evidence="18">
    <location>
        <begin position="79"/>
        <end position="80"/>
    </location>
    <ligand>
        <name>UDP-N-acetyl-alpha-D-glucosamine</name>
        <dbReference type="ChEBI" id="CHEBI:57705"/>
    </ligand>
</feature>
<dbReference type="InterPro" id="IPR056729">
    <property type="entry name" value="GMPPB_C"/>
</dbReference>
<keyword evidence="5 18" id="KW-0808">Transferase</keyword>
<dbReference type="Gene3D" id="2.160.10.10">
    <property type="entry name" value="Hexapeptide repeat proteins"/>
    <property type="match status" value="1"/>
</dbReference>
<comment type="function">
    <text evidence="17 18">Catalyzes the last two sequential reactions in the de novo biosynthetic pathway for UDP-N-acetylglucosamine (UDP-GlcNAc). The C-terminal domain catalyzes the transfer of acetyl group from acetyl coenzyme A to glucosamine-1-phosphate (GlcN-1-P) to produce N-acetylglucosamine-1-phosphate (GlcNAc-1-P), which is converted into UDP-GlcNAc by the transfer of uridine 5-monophosphate (from uridine 5-triphosphate), a reaction catalyzed by the N-terminal domain.</text>
</comment>
<evidence type="ECO:0000256" key="10">
    <source>
        <dbReference type="ARBA" id="ARBA00022960"/>
    </source>
</evidence>
<dbReference type="EMBL" id="LR699119">
    <property type="protein sequence ID" value="VVC74791.1"/>
    <property type="molecule type" value="Genomic_DNA"/>
</dbReference>
<evidence type="ECO:0000256" key="13">
    <source>
        <dbReference type="ARBA" id="ARBA00023315"/>
    </source>
</evidence>
<comment type="subunit">
    <text evidence="18">Homotrimer.</text>
</comment>
<feature type="binding site" evidence="18">
    <location>
        <position position="439"/>
    </location>
    <ligand>
        <name>acetyl-CoA</name>
        <dbReference type="ChEBI" id="CHEBI:57288"/>
    </ligand>
</feature>
<dbReference type="InterPro" id="IPR005882">
    <property type="entry name" value="Bifunctional_GlmU"/>
</dbReference>
<evidence type="ECO:0000256" key="11">
    <source>
        <dbReference type="ARBA" id="ARBA00022984"/>
    </source>
</evidence>
<evidence type="ECO:0000256" key="18">
    <source>
        <dbReference type="HAMAP-Rule" id="MF_01631"/>
    </source>
</evidence>
<dbReference type="Pfam" id="PF12804">
    <property type="entry name" value="NTP_transf_3"/>
    <property type="match status" value="1"/>
</dbReference>
<proteinExistence type="inferred from homology"/>
<organism evidence="21 22">
    <name type="scientific">Aquicella siphonis</name>
    <dbReference type="NCBI Taxonomy" id="254247"/>
    <lineage>
        <taxon>Bacteria</taxon>
        <taxon>Pseudomonadati</taxon>
        <taxon>Pseudomonadota</taxon>
        <taxon>Gammaproteobacteria</taxon>
        <taxon>Legionellales</taxon>
        <taxon>Coxiellaceae</taxon>
        <taxon>Aquicella</taxon>
    </lineage>
</organism>
<feature type="binding site" evidence="18">
    <location>
        <position position="103"/>
    </location>
    <ligand>
        <name>Mg(2+)</name>
        <dbReference type="ChEBI" id="CHEBI:18420"/>
    </ligand>
</feature>
<feature type="binding site" evidence="18">
    <location>
        <position position="422"/>
    </location>
    <ligand>
        <name>acetyl-CoA</name>
        <dbReference type="ChEBI" id="CHEBI:57288"/>
    </ligand>
</feature>
<keyword evidence="9 18" id="KW-0460">Magnesium</keyword>
<protein>
    <recommendedName>
        <fullName evidence="18">Bifunctional protein GlmU</fullName>
    </recommendedName>
    <domain>
        <recommendedName>
            <fullName evidence="18">UDP-N-acetylglucosamine pyrophosphorylase</fullName>
            <ecNumber evidence="18">2.7.7.23</ecNumber>
        </recommendedName>
        <alternativeName>
            <fullName evidence="18">N-acetylglucosamine-1-phosphate uridyltransferase</fullName>
        </alternativeName>
    </domain>
    <domain>
        <recommendedName>
            <fullName evidence="18">Glucosamine-1-phosphate N-acetyltransferase</fullName>
            <ecNumber evidence="18">2.3.1.157</ecNumber>
        </recommendedName>
    </domain>
</protein>
<dbReference type="InterPro" id="IPR025877">
    <property type="entry name" value="MobA-like_NTP_Trfase"/>
</dbReference>
<dbReference type="CDD" id="cd02540">
    <property type="entry name" value="GT2_GlmU_N_bac"/>
    <property type="match status" value="1"/>
</dbReference>
<name>A0A5E4PEK7_9COXI</name>
<feature type="binding site" evidence="18">
    <location>
        <position position="153"/>
    </location>
    <ligand>
        <name>UDP-N-acetyl-alpha-D-glucosamine</name>
        <dbReference type="ChEBI" id="CHEBI:57705"/>
    </ligand>
</feature>
<keyword evidence="12 18" id="KW-0511">Multifunctional enzyme</keyword>
<evidence type="ECO:0000259" key="19">
    <source>
        <dbReference type="Pfam" id="PF12804"/>
    </source>
</evidence>
<dbReference type="Pfam" id="PF00132">
    <property type="entry name" value="Hexapep"/>
    <property type="match status" value="1"/>
</dbReference>
<comment type="subcellular location">
    <subcellularLocation>
        <location evidence="1 18">Cytoplasm</location>
    </subcellularLocation>
</comment>
<evidence type="ECO:0000256" key="14">
    <source>
        <dbReference type="ARBA" id="ARBA00023316"/>
    </source>
</evidence>
<dbReference type="Pfam" id="PF25087">
    <property type="entry name" value="GMPPB_C"/>
    <property type="match status" value="1"/>
</dbReference>
<feature type="binding site" evidence="18">
    <location>
        <position position="379"/>
    </location>
    <ligand>
        <name>acetyl-CoA</name>
        <dbReference type="ChEBI" id="CHEBI:57288"/>
    </ligand>
</feature>
<dbReference type="InterPro" id="IPR001451">
    <property type="entry name" value="Hexapep"/>
</dbReference>
<evidence type="ECO:0000256" key="6">
    <source>
        <dbReference type="ARBA" id="ARBA00022695"/>
    </source>
</evidence>
<feature type="binding site" evidence="18">
    <location>
        <begin position="385"/>
        <end position="386"/>
    </location>
    <ligand>
        <name>acetyl-CoA</name>
        <dbReference type="ChEBI" id="CHEBI:57288"/>
    </ligand>
</feature>
<keyword evidence="13 18" id="KW-0012">Acyltransferase</keyword>
<feature type="binding site" evidence="18">
    <location>
        <begin position="101"/>
        <end position="103"/>
    </location>
    <ligand>
        <name>UDP-N-acetyl-alpha-D-glucosamine</name>
        <dbReference type="ChEBI" id="CHEBI:57705"/>
    </ligand>
</feature>
<dbReference type="UniPathway" id="UPA00113">
    <property type="reaction ID" value="UER00532"/>
</dbReference>
<dbReference type="RefSeq" id="WP_197737262.1">
    <property type="nucleotide sequence ID" value="NZ_LR699119.1"/>
</dbReference>
<accession>A0A5E4PEK7</accession>
<feature type="binding site" evidence="18">
    <location>
        <position position="74"/>
    </location>
    <ligand>
        <name>UDP-N-acetyl-alpha-D-glucosamine</name>
        <dbReference type="ChEBI" id="CHEBI:57705"/>
    </ligand>
</feature>
<feature type="binding site" evidence="18">
    <location>
        <position position="168"/>
    </location>
    <ligand>
        <name>UDP-N-acetyl-alpha-D-glucosamine</name>
        <dbReference type="ChEBI" id="CHEBI:57705"/>
    </ligand>
</feature>
<evidence type="ECO:0000313" key="22">
    <source>
        <dbReference type="Proteomes" id="UP000324194"/>
    </source>
</evidence>
<evidence type="ECO:0000256" key="17">
    <source>
        <dbReference type="ARBA" id="ARBA00049628"/>
    </source>
</evidence>
<feature type="binding site" evidence="18">
    <location>
        <begin position="8"/>
        <end position="11"/>
    </location>
    <ligand>
        <name>UDP-N-acetyl-alpha-D-glucosamine</name>
        <dbReference type="ChEBI" id="CHEBI:57705"/>
    </ligand>
</feature>
<feature type="binding site" evidence="18">
    <location>
        <position position="138"/>
    </location>
    <ligand>
        <name>UDP-N-acetyl-alpha-D-glucosamine</name>
        <dbReference type="ChEBI" id="CHEBI:57705"/>
    </ligand>
</feature>
<dbReference type="EC" id="2.7.7.23" evidence="18"/>
<dbReference type="InterPro" id="IPR029044">
    <property type="entry name" value="Nucleotide-diphossugar_trans"/>
</dbReference>
<dbReference type="AlphaFoldDB" id="A0A5E4PEK7"/>
<dbReference type="UniPathway" id="UPA00973"/>
<keyword evidence="11 18" id="KW-0573">Peptidoglycan synthesis</keyword>
<feature type="binding site" evidence="18">
    <location>
        <position position="332"/>
    </location>
    <ligand>
        <name>UDP-N-acetyl-alpha-D-glucosamine</name>
        <dbReference type="ChEBI" id="CHEBI:57705"/>
    </ligand>
</feature>
<feature type="domain" description="Mannose-1-phosphate guanyltransferase C-terminal" evidence="20">
    <location>
        <begin position="262"/>
        <end position="344"/>
    </location>
</feature>
<feature type="binding site" evidence="18">
    <location>
        <position position="365"/>
    </location>
    <ligand>
        <name>UDP-N-acetyl-alpha-D-glucosamine</name>
        <dbReference type="ChEBI" id="CHEBI:57705"/>
    </ligand>
</feature>
<dbReference type="GO" id="GO:0003977">
    <property type="term" value="F:UDP-N-acetylglucosamine diphosphorylase activity"/>
    <property type="evidence" value="ECO:0007669"/>
    <property type="project" value="UniProtKB-UniRule"/>
</dbReference>
<evidence type="ECO:0000256" key="2">
    <source>
        <dbReference type="ARBA" id="ARBA00007707"/>
    </source>
</evidence>
<feature type="region of interest" description="N-acetyltransferase" evidence="18">
    <location>
        <begin position="250"/>
        <end position="457"/>
    </location>
</feature>
<dbReference type="HAMAP" id="MF_01631">
    <property type="entry name" value="GlmU"/>
    <property type="match status" value="1"/>
</dbReference>
<dbReference type="Gene3D" id="3.90.550.10">
    <property type="entry name" value="Spore Coat Polysaccharide Biosynthesis Protein SpsA, Chain A"/>
    <property type="match status" value="1"/>
</dbReference>
<dbReference type="GO" id="GO:0071555">
    <property type="term" value="P:cell wall organization"/>
    <property type="evidence" value="ECO:0007669"/>
    <property type="project" value="UniProtKB-KW"/>
</dbReference>
<comment type="cofactor">
    <cofactor evidence="18">
        <name>Mg(2+)</name>
        <dbReference type="ChEBI" id="CHEBI:18420"/>
    </cofactor>
    <text evidence="18">Binds 1 Mg(2+) ion per subunit.</text>
</comment>
<dbReference type="PANTHER" id="PTHR43584:SF3">
    <property type="entry name" value="BIFUNCTIONAL PROTEIN GLMU"/>
    <property type="match status" value="1"/>
</dbReference>
<evidence type="ECO:0000256" key="16">
    <source>
        <dbReference type="ARBA" id="ARBA00048493"/>
    </source>
</evidence>
<comment type="catalytic activity">
    <reaction evidence="15 18">
        <text>alpha-D-glucosamine 1-phosphate + acetyl-CoA = N-acetyl-alpha-D-glucosamine 1-phosphate + CoA + H(+)</text>
        <dbReference type="Rhea" id="RHEA:13725"/>
        <dbReference type="ChEBI" id="CHEBI:15378"/>
        <dbReference type="ChEBI" id="CHEBI:57287"/>
        <dbReference type="ChEBI" id="CHEBI:57288"/>
        <dbReference type="ChEBI" id="CHEBI:57776"/>
        <dbReference type="ChEBI" id="CHEBI:58516"/>
        <dbReference type="EC" id="2.3.1.157"/>
    </reaction>
</comment>
<evidence type="ECO:0000256" key="4">
    <source>
        <dbReference type="ARBA" id="ARBA00022490"/>
    </source>
</evidence>
<keyword evidence="4 18" id="KW-0963">Cytoplasm</keyword>
<reference evidence="21 22" key="1">
    <citation type="submission" date="2019-08" db="EMBL/GenBank/DDBJ databases">
        <authorList>
            <person name="Guy L."/>
        </authorList>
    </citation>
    <scope>NUCLEOTIDE SEQUENCE [LARGE SCALE GENOMIC DNA]</scope>
    <source>
        <strain evidence="21 22">SGT-108</strain>
    </source>
</reference>
<dbReference type="GO" id="GO:0009252">
    <property type="term" value="P:peptidoglycan biosynthetic process"/>
    <property type="evidence" value="ECO:0007669"/>
    <property type="project" value="UniProtKB-UniRule"/>
</dbReference>
<keyword evidence="8 18" id="KW-0677">Repeat</keyword>
<dbReference type="EC" id="2.3.1.157" evidence="18"/>
<evidence type="ECO:0000256" key="1">
    <source>
        <dbReference type="ARBA" id="ARBA00004496"/>
    </source>
</evidence>
<feature type="region of interest" description="Linker" evidence="18">
    <location>
        <begin position="229"/>
        <end position="249"/>
    </location>
</feature>
<feature type="binding site" evidence="18">
    <location>
        <position position="226"/>
    </location>
    <ligand>
        <name>Mg(2+)</name>
        <dbReference type="ChEBI" id="CHEBI:18420"/>
    </ligand>
</feature>
<gene>
    <name evidence="18 21" type="primary">glmU</name>
    <name evidence="21" type="ORF">AQUSIP_00630</name>
</gene>
<evidence type="ECO:0000256" key="3">
    <source>
        <dbReference type="ARBA" id="ARBA00007947"/>
    </source>
</evidence>
<feature type="binding site" evidence="18">
    <location>
        <position position="404"/>
    </location>
    <ligand>
        <name>acetyl-CoA</name>
        <dbReference type="ChEBI" id="CHEBI:57288"/>
    </ligand>
</feature>
<evidence type="ECO:0000256" key="12">
    <source>
        <dbReference type="ARBA" id="ARBA00023268"/>
    </source>
</evidence>
<feature type="binding site" evidence="18">
    <location>
        <position position="22"/>
    </location>
    <ligand>
        <name>UDP-N-acetyl-alpha-D-glucosamine</name>
        <dbReference type="ChEBI" id="CHEBI:57705"/>
    </ligand>
</feature>
<evidence type="ECO:0000256" key="8">
    <source>
        <dbReference type="ARBA" id="ARBA00022737"/>
    </source>
</evidence>
<evidence type="ECO:0000256" key="5">
    <source>
        <dbReference type="ARBA" id="ARBA00022679"/>
    </source>
</evidence>
<sequence>MTIQVVILAAGQGKRMHSSLPKVMHALAGKPLLKHVIDTALAVAPGKKPVIVYGHQGQILRDQLGEQDASWVEQKEQLGTGHALLQAMPAVKDQDRVLVLYGDVPLISVNTLNKLIAATPAQGLGMITARLPDPAGYGRILRDAHNQIVGIVEEKDATETERAITEINPGIYLLQGSHLKKWLPRLGNTNAQGEYYLTDVITLAVNESIPVQAVQPAKTEEILGVNDRIQLARLERFYQREAAENLMRQGVTLLDPERVDIRGEVRIGRDVVIDVNVILEGRVVIGDRCLIGAHTILRDTTLGENVEIRPHSLIDGAQIADECVIGPFARVRPGTQLGGKVHIGNFVEVKKSRIAEGTKINHLSYIGDSKIGRQVNIGAGTITCNYDGVNKHRTIIGDNAFIGSCTQLVAPVTVGARATIGAGSTIIHDAPPDKLTLSRAPQQTIDHWQRPLPESQK</sequence>
<dbReference type="GO" id="GO:0009245">
    <property type="term" value="P:lipid A biosynthetic process"/>
    <property type="evidence" value="ECO:0007669"/>
    <property type="project" value="UniProtKB-UniRule"/>
</dbReference>
<keyword evidence="10 18" id="KW-0133">Cell shape</keyword>
<feature type="region of interest" description="Pyrophosphorylase" evidence="18">
    <location>
        <begin position="1"/>
        <end position="228"/>
    </location>
</feature>
<dbReference type="SUPFAM" id="SSF51161">
    <property type="entry name" value="Trimeric LpxA-like enzymes"/>
    <property type="match status" value="1"/>
</dbReference>
<dbReference type="CDD" id="cd03353">
    <property type="entry name" value="LbH_GlmU_C"/>
    <property type="match status" value="1"/>
</dbReference>
<dbReference type="PANTHER" id="PTHR43584">
    <property type="entry name" value="NUCLEOTIDYL TRANSFERASE"/>
    <property type="match status" value="1"/>
</dbReference>
<evidence type="ECO:0000256" key="7">
    <source>
        <dbReference type="ARBA" id="ARBA00022723"/>
    </source>
</evidence>
<dbReference type="GO" id="GO:0008360">
    <property type="term" value="P:regulation of cell shape"/>
    <property type="evidence" value="ECO:0007669"/>
    <property type="project" value="UniProtKB-KW"/>
</dbReference>
<keyword evidence="6 18" id="KW-0548">Nucleotidyltransferase</keyword>
<dbReference type="GO" id="GO:0000902">
    <property type="term" value="P:cell morphogenesis"/>
    <property type="evidence" value="ECO:0007669"/>
    <property type="project" value="UniProtKB-UniRule"/>
</dbReference>
<evidence type="ECO:0000313" key="21">
    <source>
        <dbReference type="EMBL" id="VVC74791.1"/>
    </source>
</evidence>
<dbReference type="Proteomes" id="UP000324194">
    <property type="component" value="Chromosome 1"/>
</dbReference>
<comment type="pathway">
    <text evidence="18">Nucleotide-sugar biosynthesis; UDP-N-acetyl-alpha-D-glucosamine biosynthesis; UDP-N-acetyl-alpha-D-glucosamine from N-acetyl-alpha-D-glucosamine 1-phosphate: step 1/1.</text>
</comment>
<comment type="catalytic activity">
    <reaction evidence="16 18">
        <text>N-acetyl-alpha-D-glucosamine 1-phosphate + UTP + H(+) = UDP-N-acetyl-alpha-D-glucosamine + diphosphate</text>
        <dbReference type="Rhea" id="RHEA:13509"/>
        <dbReference type="ChEBI" id="CHEBI:15378"/>
        <dbReference type="ChEBI" id="CHEBI:33019"/>
        <dbReference type="ChEBI" id="CHEBI:46398"/>
        <dbReference type="ChEBI" id="CHEBI:57705"/>
        <dbReference type="ChEBI" id="CHEBI:57776"/>
        <dbReference type="EC" id="2.7.7.23"/>
    </reaction>
</comment>
<comment type="similarity">
    <text evidence="2 18">In the C-terminal section; belongs to the transferase hexapeptide repeat family.</text>
</comment>
<dbReference type="InterPro" id="IPR038009">
    <property type="entry name" value="GlmU_C_LbH"/>
</dbReference>
<comment type="similarity">
    <text evidence="3 18">In the N-terminal section; belongs to the N-acetylglucosamine-1-phosphate uridyltransferase family.</text>
</comment>
<feature type="binding site" evidence="18">
    <location>
        <position position="226"/>
    </location>
    <ligand>
        <name>UDP-N-acetyl-alpha-D-glucosamine</name>
        <dbReference type="ChEBI" id="CHEBI:57705"/>
    </ligand>
</feature>
<dbReference type="GO" id="GO:0019134">
    <property type="term" value="F:glucosamine-1-phosphate N-acetyltransferase activity"/>
    <property type="evidence" value="ECO:0007669"/>
    <property type="project" value="UniProtKB-UniRule"/>
</dbReference>
<dbReference type="GO" id="GO:0000287">
    <property type="term" value="F:magnesium ion binding"/>
    <property type="evidence" value="ECO:0007669"/>
    <property type="project" value="UniProtKB-UniRule"/>
</dbReference>
<evidence type="ECO:0000259" key="20">
    <source>
        <dbReference type="Pfam" id="PF25087"/>
    </source>
</evidence>
<feature type="binding site" evidence="18">
    <location>
        <position position="350"/>
    </location>
    <ligand>
        <name>UDP-N-acetyl-alpha-D-glucosamine</name>
        <dbReference type="ChEBI" id="CHEBI:57705"/>
    </ligand>
</feature>
<dbReference type="GO" id="GO:0005737">
    <property type="term" value="C:cytoplasm"/>
    <property type="evidence" value="ECO:0007669"/>
    <property type="project" value="UniProtKB-SubCell"/>
</dbReference>
<dbReference type="NCBIfam" id="TIGR01173">
    <property type="entry name" value="glmU"/>
    <property type="match status" value="1"/>
</dbReference>
<dbReference type="SUPFAM" id="SSF53448">
    <property type="entry name" value="Nucleotide-diphospho-sugar transferases"/>
    <property type="match status" value="1"/>
</dbReference>
<comment type="pathway">
    <text evidence="18">Bacterial outer membrane biogenesis; LPS lipid A biosynthesis.</text>
</comment>
<keyword evidence="22" id="KW-1185">Reference proteome</keyword>
<feature type="domain" description="MobA-like NTP transferase" evidence="19">
    <location>
        <begin position="5"/>
        <end position="128"/>
    </location>
</feature>
<keyword evidence="7 18" id="KW-0479">Metal-binding</keyword>
<dbReference type="InterPro" id="IPR050065">
    <property type="entry name" value="GlmU-like"/>
</dbReference>
<dbReference type="GO" id="GO:0006048">
    <property type="term" value="P:UDP-N-acetylglucosamine biosynthetic process"/>
    <property type="evidence" value="ECO:0007669"/>
    <property type="project" value="UniProtKB-UniPathway"/>
</dbReference>
<feature type="binding site" evidence="18">
    <location>
        <position position="376"/>
    </location>
    <ligand>
        <name>UDP-N-acetyl-alpha-D-glucosamine</name>
        <dbReference type="ChEBI" id="CHEBI:57705"/>
    </ligand>
</feature>
<comment type="pathway">
    <text evidence="18">Nucleotide-sugar biosynthesis; UDP-N-acetyl-alpha-D-glucosamine biosynthesis; N-acetyl-alpha-D-glucosamine 1-phosphate from alpha-D-glucosamine 6-phosphate (route II): step 2/2.</text>
</comment>